<keyword evidence="7" id="KW-1185">Reference proteome</keyword>
<reference evidence="6 7" key="1">
    <citation type="submission" date="2016-10" db="EMBL/GenBank/DDBJ databases">
        <authorList>
            <person name="de Groot N.N."/>
        </authorList>
    </citation>
    <scope>NUCLEOTIDE SEQUENCE [LARGE SCALE GENOMIC DNA]</scope>
    <source>
        <strain evidence="6 7">DSM 5885</strain>
    </source>
</reference>
<accession>A0A1G8F1J0</accession>
<dbReference type="AlphaFoldDB" id="A0A1G8F1J0"/>
<evidence type="ECO:0000256" key="4">
    <source>
        <dbReference type="ARBA" id="ARBA00022777"/>
    </source>
</evidence>
<keyword evidence="4" id="KW-0418">Kinase</keyword>
<dbReference type="GO" id="GO:0004618">
    <property type="term" value="F:phosphoglycerate kinase activity"/>
    <property type="evidence" value="ECO:0007669"/>
    <property type="project" value="UniProtKB-EC"/>
</dbReference>
<dbReference type="GO" id="GO:0006096">
    <property type="term" value="P:glycolytic process"/>
    <property type="evidence" value="ECO:0007669"/>
    <property type="project" value="InterPro"/>
</dbReference>
<dbReference type="EC" id="2.7.2.3" evidence="1"/>
<evidence type="ECO:0000313" key="6">
    <source>
        <dbReference type="EMBL" id="SDH75977.1"/>
    </source>
</evidence>
<keyword evidence="2" id="KW-0808">Transferase</keyword>
<evidence type="ECO:0000256" key="2">
    <source>
        <dbReference type="ARBA" id="ARBA00022679"/>
    </source>
</evidence>
<evidence type="ECO:0000256" key="5">
    <source>
        <dbReference type="ARBA" id="ARBA00022840"/>
    </source>
</evidence>
<name>A0A1G8F1J0_9RHOO</name>
<dbReference type="Proteomes" id="UP000198607">
    <property type="component" value="Unassembled WGS sequence"/>
</dbReference>
<evidence type="ECO:0000256" key="1">
    <source>
        <dbReference type="ARBA" id="ARBA00013061"/>
    </source>
</evidence>
<keyword evidence="5" id="KW-0067">ATP-binding</keyword>
<dbReference type="InterPro" id="IPR036043">
    <property type="entry name" value="Phosphoglycerate_kinase_sf"/>
</dbReference>
<dbReference type="Gene3D" id="3.40.50.1260">
    <property type="entry name" value="Phosphoglycerate kinase, N-terminal domain"/>
    <property type="match status" value="1"/>
</dbReference>
<protein>
    <recommendedName>
        <fullName evidence="1">phosphoglycerate kinase</fullName>
        <ecNumber evidence="1">2.7.2.3</ecNumber>
    </recommendedName>
</protein>
<organism evidence="6 7">
    <name type="scientific">Propionivibrio dicarboxylicus</name>
    <dbReference type="NCBI Taxonomy" id="83767"/>
    <lineage>
        <taxon>Bacteria</taxon>
        <taxon>Pseudomonadati</taxon>
        <taxon>Pseudomonadota</taxon>
        <taxon>Betaproteobacteria</taxon>
        <taxon>Rhodocyclales</taxon>
        <taxon>Rhodocyclaceae</taxon>
        <taxon>Propionivibrio</taxon>
    </lineage>
</organism>
<proteinExistence type="predicted"/>
<sequence>MCCLDEARTVLWSCPADFDEYGSKDTANRGELRGHVQALYQAILRGNLVVVCSEGAKYLPEAHGPNFHLSVGRRAFLEYLERFSLPGITALDPAEQ</sequence>
<dbReference type="GO" id="GO:0005524">
    <property type="term" value="F:ATP binding"/>
    <property type="evidence" value="ECO:0007669"/>
    <property type="project" value="UniProtKB-KW"/>
</dbReference>
<evidence type="ECO:0000313" key="7">
    <source>
        <dbReference type="Proteomes" id="UP000198607"/>
    </source>
</evidence>
<keyword evidence="3" id="KW-0547">Nucleotide-binding</keyword>
<dbReference type="InterPro" id="IPR015824">
    <property type="entry name" value="Phosphoglycerate_kinase_N"/>
</dbReference>
<dbReference type="SUPFAM" id="SSF53748">
    <property type="entry name" value="Phosphoglycerate kinase"/>
    <property type="match status" value="1"/>
</dbReference>
<dbReference type="EMBL" id="FNCY01000008">
    <property type="protein sequence ID" value="SDH75977.1"/>
    <property type="molecule type" value="Genomic_DNA"/>
</dbReference>
<evidence type="ECO:0000256" key="3">
    <source>
        <dbReference type="ARBA" id="ARBA00022741"/>
    </source>
</evidence>
<gene>
    <name evidence="6" type="ORF">SAMN05660652_02262</name>
</gene>